<feature type="region of interest" description="Disordered" evidence="1">
    <location>
        <begin position="1"/>
        <end position="136"/>
    </location>
</feature>
<dbReference type="EMBL" id="OX395139">
    <property type="protein sequence ID" value="CAI5791873.1"/>
    <property type="molecule type" value="Genomic_DNA"/>
</dbReference>
<accession>A0AA35PNB5</accession>
<evidence type="ECO:0000313" key="2">
    <source>
        <dbReference type="EMBL" id="CAI5791873.1"/>
    </source>
</evidence>
<sequence>MLRGPLAFLGFGSAQEGEEKGDLKKRRRRRRRRKSEGGGFPLRKEKRGRRGGGCASESERTRSRFPSRLPSPSQPGLRRRSLGLRPRSRGRGRAALPEPKSPARVHRLSPGARSAAPSPALQRRTRLANPRPPNPS</sequence>
<proteinExistence type="predicted"/>
<dbReference type="AlphaFoldDB" id="A0AA35PNB5"/>
<evidence type="ECO:0000256" key="1">
    <source>
        <dbReference type="SAM" id="MobiDB-lite"/>
    </source>
</evidence>
<gene>
    <name evidence="2" type="ORF">PODLI_1B006814</name>
</gene>
<feature type="compositionally biased region" description="Low complexity" evidence="1">
    <location>
        <begin position="109"/>
        <end position="120"/>
    </location>
</feature>
<dbReference type="Proteomes" id="UP001178461">
    <property type="component" value="Chromosome 14"/>
</dbReference>
<protein>
    <submittedName>
        <fullName evidence="2">Uncharacterized protein</fullName>
    </submittedName>
</protein>
<feature type="compositionally biased region" description="Basic residues" evidence="1">
    <location>
        <begin position="77"/>
        <end position="92"/>
    </location>
</feature>
<name>A0AA35PNB5_9SAUR</name>
<organism evidence="2 3">
    <name type="scientific">Podarcis lilfordi</name>
    <name type="common">Lilford's wall lizard</name>
    <dbReference type="NCBI Taxonomy" id="74358"/>
    <lineage>
        <taxon>Eukaryota</taxon>
        <taxon>Metazoa</taxon>
        <taxon>Chordata</taxon>
        <taxon>Craniata</taxon>
        <taxon>Vertebrata</taxon>
        <taxon>Euteleostomi</taxon>
        <taxon>Lepidosauria</taxon>
        <taxon>Squamata</taxon>
        <taxon>Bifurcata</taxon>
        <taxon>Unidentata</taxon>
        <taxon>Episquamata</taxon>
        <taxon>Laterata</taxon>
        <taxon>Lacertibaenia</taxon>
        <taxon>Lacertidae</taxon>
        <taxon>Podarcis</taxon>
    </lineage>
</organism>
<feature type="compositionally biased region" description="Low complexity" evidence="1">
    <location>
        <begin position="64"/>
        <end position="76"/>
    </location>
</feature>
<reference evidence="2" key="1">
    <citation type="submission" date="2022-12" db="EMBL/GenBank/DDBJ databases">
        <authorList>
            <person name="Alioto T."/>
            <person name="Alioto T."/>
            <person name="Gomez Garrido J."/>
        </authorList>
    </citation>
    <scope>NUCLEOTIDE SEQUENCE</scope>
</reference>
<keyword evidence="3" id="KW-1185">Reference proteome</keyword>
<evidence type="ECO:0000313" key="3">
    <source>
        <dbReference type="Proteomes" id="UP001178461"/>
    </source>
</evidence>
<feature type="compositionally biased region" description="Basic residues" evidence="1">
    <location>
        <begin position="23"/>
        <end position="34"/>
    </location>
</feature>